<reference evidence="3" key="1">
    <citation type="submission" date="2015-08" db="EMBL/GenBank/DDBJ databases">
        <title>Fjat-10028 dsm 16317.</title>
        <authorList>
            <person name="Liu B."/>
            <person name="Wang J."/>
            <person name="Zhu Y."/>
            <person name="Liu G."/>
            <person name="Chen Q."/>
            <person name="Chen Z."/>
            <person name="Lan J."/>
            <person name="Che J."/>
            <person name="Ge C."/>
            <person name="Shi H."/>
            <person name="Pan Z."/>
            <person name="Liu X."/>
        </authorList>
    </citation>
    <scope>NUCLEOTIDE SEQUENCE [LARGE SCALE GENOMIC DNA]</scope>
    <source>
        <strain evidence="3">DSM 16317</strain>
    </source>
</reference>
<dbReference type="GeneID" id="301137658"/>
<dbReference type="AlphaFoldDB" id="A0A0M0LG18"/>
<proteinExistence type="predicted"/>
<organism evidence="2 3">
    <name type="scientific">Viridibacillus arvi</name>
    <dbReference type="NCBI Taxonomy" id="263475"/>
    <lineage>
        <taxon>Bacteria</taxon>
        <taxon>Bacillati</taxon>
        <taxon>Bacillota</taxon>
        <taxon>Bacilli</taxon>
        <taxon>Bacillales</taxon>
        <taxon>Caryophanaceae</taxon>
        <taxon>Viridibacillus</taxon>
    </lineage>
</organism>
<protein>
    <recommendedName>
        <fullName evidence="4">Small, acid-soluble spore protein gamma-type</fullName>
    </recommendedName>
</protein>
<gene>
    <name evidence="2" type="ORF">AMD00_16310</name>
</gene>
<dbReference type="PATRIC" id="fig|263475.3.peg.4544"/>
<dbReference type="RefSeq" id="WP_053418050.1">
    <property type="nucleotide sequence ID" value="NZ_JBNNVA010000011.1"/>
</dbReference>
<evidence type="ECO:0000256" key="1">
    <source>
        <dbReference type="SAM" id="MobiDB-lite"/>
    </source>
</evidence>
<evidence type="ECO:0000313" key="2">
    <source>
        <dbReference type="EMBL" id="KOO49877.1"/>
    </source>
</evidence>
<sequence length="62" mass="7096">MPNNKKSHERFGTDGDQVKQIIQHNEAEKRQASGSNSNVEFGNETDIKEINQKIRQAKTKNK</sequence>
<name>A0A0M0LG18_9BACL</name>
<dbReference type="Proteomes" id="UP000036867">
    <property type="component" value="Unassembled WGS sequence"/>
</dbReference>
<feature type="region of interest" description="Disordered" evidence="1">
    <location>
        <begin position="25"/>
        <end position="62"/>
    </location>
</feature>
<accession>A0A0M0LG18</accession>
<comment type="caution">
    <text evidence="2">The sequence shown here is derived from an EMBL/GenBank/DDBJ whole genome shotgun (WGS) entry which is preliminary data.</text>
</comment>
<evidence type="ECO:0000313" key="3">
    <source>
        <dbReference type="Proteomes" id="UP000036867"/>
    </source>
</evidence>
<dbReference type="EMBL" id="LILB01000005">
    <property type="protein sequence ID" value="KOO49877.1"/>
    <property type="molecule type" value="Genomic_DNA"/>
</dbReference>
<keyword evidence="3" id="KW-1185">Reference proteome</keyword>
<evidence type="ECO:0008006" key="4">
    <source>
        <dbReference type="Google" id="ProtNLM"/>
    </source>
</evidence>